<keyword evidence="1" id="KW-0680">Restriction system</keyword>
<reference evidence="3" key="1">
    <citation type="submission" date="2020-06" db="EMBL/GenBank/DDBJ databases">
        <title>A novel thermopfilic bacterium from Erzurum, Turkey.</title>
        <authorList>
            <person name="Adiguzel A."/>
            <person name="Ay H."/>
            <person name="Baltaci M.O."/>
        </authorList>
    </citation>
    <scope>NUCLEOTIDE SEQUENCE</scope>
    <source>
        <strain evidence="3">P2</strain>
    </source>
</reference>
<dbReference type="Pfam" id="PF11867">
    <property type="entry name" value="T1RH-like_C"/>
    <property type="match status" value="1"/>
</dbReference>
<gene>
    <name evidence="3" type="ORF">HR057_08990</name>
</gene>
<evidence type="ECO:0000313" key="3">
    <source>
        <dbReference type="EMBL" id="NSL51883.1"/>
    </source>
</evidence>
<keyword evidence="4" id="KW-1185">Reference proteome</keyword>
<dbReference type="EMBL" id="JABTTE010000010">
    <property type="protein sequence ID" value="NSL51883.1"/>
    <property type="molecule type" value="Genomic_DNA"/>
</dbReference>
<dbReference type="AlphaFoldDB" id="A0A8J8GHG8"/>
<dbReference type="InterPro" id="IPR051268">
    <property type="entry name" value="Type-I_R_enzyme_R_subunit"/>
</dbReference>
<protein>
    <submittedName>
        <fullName evidence="3">DUF3387 domain-containing protein</fullName>
    </submittedName>
</protein>
<accession>A0A8J8GHG8</accession>
<dbReference type="PANTHER" id="PTHR30195:SF15">
    <property type="entry name" value="TYPE I RESTRICTION ENZYME HINDI ENDONUCLEASE SUBUNIT"/>
    <property type="match status" value="1"/>
</dbReference>
<comment type="caution">
    <text evidence="3">The sequence shown here is derived from an EMBL/GenBank/DDBJ whole genome shotgun (WGS) entry which is preliminary data.</text>
</comment>
<dbReference type="PANTHER" id="PTHR30195">
    <property type="entry name" value="TYPE I SITE-SPECIFIC DEOXYRIBONUCLEASE PROTEIN SUBUNIT M AND R"/>
    <property type="match status" value="1"/>
</dbReference>
<dbReference type="InterPro" id="IPR021810">
    <property type="entry name" value="T1RH-like_C"/>
</dbReference>
<evidence type="ECO:0000256" key="1">
    <source>
        <dbReference type="ARBA" id="ARBA00022747"/>
    </source>
</evidence>
<evidence type="ECO:0000259" key="2">
    <source>
        <dbReference type="Pfam" id="PF11867"/>
    </source>
</evidence>
<proteinExistence type="predicted"/>
<name>A0A8J8GHG8_9BACI</name>
<feature type="domain" description="Type I restriction enzyme HindI endonuclease subunit-like C-terminal" evidence="2">
    <location>
        <begin position="1"/>
        <end position="203"/>
    </location>
</feature>
<dbReference type="Proteomes" id="UP000625804">
    <property type="component" value="Unassembled WGS sequence"/>
</dbReference>
<sequence>MLEEAILSDEVLVLTEATTSESFDLLHEENIAKLQAMPQKNIAVNILMRVMKEKLTNVMKTNLVVSRSFSERFETIVERYHNRNDHMDVLEVFEELIKFKNDLEEAIEQGKHLGLTYEEKAFFDVLGADPDIRKLMEDKKLVAIAKDLVETVRMHRTHDWDKKEQAQARMRLYIKKVLKKHGYPPIKVPKAVEDVLEQAKLQAAGM</sequence>
<organism evidence="3 4">
    <name type="scientific">Calidifontibacillus erzurumensis</name>
    <dbReference type="NCBI Taxonomy" id="2741433"/>
    <lineage>
        <taxon>Bacteria</taxon>
        <taxon>Bacillati</taxon>
        <taxon>Bacillota</taxon>
        <taxon>Bacilli</taxon>
        <taxon>Bacillales</taxon>
        <taxon>Bacillaceae</taxon>
        <taxon>Calidifontibacillus/Schinkia group</taxon>
        <taxon>Calidifontibacillus</taxon>
    </lineage>
</organism>
<dbReference type="GO" id="GO:0009307">
    <property type="term" value="P:DNA restriction-modification system"/>
    <property type="evidence" value="ECO:0007669"/>
    <property type="project" value="UniProtKB-KW"/>
</dbReference>
<evidence type="ECO:0000313" key="4">
    <source>
        <dbReference type="Proteomes" id="UP000625804"/>
    </source>
</evidence>